<evidence type="ECO:0000256" key="1">
    <source>
        <dbReference type="SAM" id="Phobius"/>
    </source>
</evidence>
<keyword evidence="1" id="KW-0472">Membrane</keyword>
<accession>A0A0D3DTT7</accession>
<name>A0A0D3DTT7_BRAOL</name>
<proteinExistence type="predicted"/>
<dbReference type="Gramene" id="Bo8g091400.1">
    <property type="protein sequence ID" value="Bo8g091400.1"/>
    <property type="gene ID" value="Bo8g091400"/>
</dbReference>
<evidence type="ECO:0000313" key="3">
    <source>
        <dbReference type="Proteomes" id="UP000032141"/>
    </source>
</evidence>
<sequence length="58" mass="6865">MRLVFIDLFYSGCILLCFIRMLGGQMVFVPVPFCLFLLVLHFHEHTNVMDTSIHIWCF</sequence>
<dbReference type="OMA" id="MDTSIHI"/>
<dbReference type="HOGENOM" id="CLU_2981844_0_0_1"/>
<evidence type="ECO:0000313" key="2">
    <source>
        <dbReference type="EnsemblPlants" id="Bo8g091400.1"/>
    </source>
</evidence>
<protein>
    <submittedName>
        <fullName evidence="2">Uncharacterized protein</fullName>
    </submittedName>
</protein>
<reference evidence="2 3" key="1">
    <citation type="journal article" date="2014" name="Genome Biol.">
        <title>Transcriptome and methylome profiling reveals relics of genome dominance in the mesopolyploid Brassica oleracea.</title>
        <authorList>
            <person name="Parkin I.A."/>
            <person name="Koh C."/>
            <person name="Tang H."/>
            <person name="Robinson S.J."/>
            <person name="Kagale S."/>
            <person name="Clarke W.E."/>
            <person name="Town C.D."/>
            <person name="Nixon J."/>
            <person name="Krishnakumar V."/>
            <person name="Bidwell S.L."/>
            <person name="Denoeud F."/>
            <person name="Belcram H."/>
            <person name="Links M.G."/>
            <person name="Just J."/>
            <person name="Clarke C."/>
            <person name="Bender T."/>
            <person name="Huebert T."/>
            <person name="Mason A.S."/>
            <person name="Pires J.C."/>
            <person name="Barker G."/>
            <person name="Moore J."/>
            <person name="Walley P.G."/>
            <person name="Manoli S."/>
            <person name="Batley J."/>
            <person name="Edwards D."/>
            <person name="Nelson M.N."/>
            <person name="Wang X."/>
            <person name="Paterson A.H."/>
            <person name="King G."/>
            <person name="Bancroft I."/>
            <person name="Chalhoub B."/>
            <person name="Sharpe A.G."/>
        </authorList>
    </citation>
    <scope>NUCLEOTIDE SEQUENCE</scope>
    <source>
        <strain evidence="2 3">cv. TO1000</strain>
    </source>
</reference>
<organism evidence="2 3">
    <name type="scientific">Brassica oleracea var. oleracea</name>
    <dbReference type="NCBI Taxonomy" id="109376"/>
    <lineage>
        <taxon>Eukaryota</taxon>
        <taxon>Viridiplantae</taxon>
        <taxon>Streptophyta</taxon>
        <taxon>Embryophyta</taxon>
        <taxon>Tracheophyta</taxon>
        <taxon>Spermatophyta</taxon>
        <taxon>Magnoliopsida</taxon>
        <taxon>eudicotyledons</taxon>
        <taxon>Gunneridae</taxon>
        <taxon>Pentapetalae</taxon>
        <taxon>rosids</taxon>
        <taxon>malvids</taxon>
        <taxon>Brassicales</taxon>
        <taxon>Brassicaceae</taxon>
        <taxon>Brassiceae</taxon>
        <taxon>Brassica</taxon>
    </lineage>
</organism>
<feature type="transmembrane region" description="Helical" evidence="1">
    <location>
        <begin position="12"/>
        <end position="40"/>
    </location>
</feature>
<dbReference type="EnsemblPlants" id="Bo8g091400.1">
    <property type="protein sequence ID" value="Bo8g091400.1"/>
    <property type="gene ID" value="Bo8g091400"/>
</dbReference>
<reference evidence="2" key="2">
    <citation type="submission" date="2015-03" db="UniProtKB">
        <authorList>
            <consortium name="EnsemblPlants"/>
        </authorList>
    </citation>
    <scope>IDENTIFICATION</scope>
</reference>
<keyword evidence="1" id="KW-0812">Transmembrane</keyword>
<dbReference type="AlphaFoldDB" id="A0A0D3DTT7"/>
<keyword evidence="3" id="KW-1185">Reference proteome</keyword>
<keyword evidence="1" id="KW-1133">Transmembrane helix</keyword>
<dbReference type="Proteomes" id="UP000032141">
    <property type="component" value="Chromosome C8"/>
</dbReference>